<dbReference type="RefSeq" id="WP_148649085.1">
    <property type="nucleotide sequence ID" value="NZ_CP011131.1"/>
</dbReference>
<feature type="transmembrane region" description="Helical" evidence="1">
    <location>
        <begin position="6"/>
        <end position="28"/>
    </location>
</feature>
<keyword evidence="1" id="KW-0812">Transmembrane</keyword>
<keyword evidence="3" id="KW-1185">Reference proteome</keyword>
<protein>
    <submittedName>
        <fullName evidence="2">Uncharacterized protein</fullName>
    </submittedName>
</protein>
<keyword evidence="1" id="KW-1133">Transmembrane helix</keyword>
<proteinExistence type="predicted"/>
<reference evidence="2 3" key="1">
    <citation type="submission" date="2022-03" db="EMBL/GenBank/DDBJ databases">
        <title>Complete genome sequence of Lysobacter capsici VKM B-2533 and Lysobacter gummosus 10.1.1, promising sources of lytic agents.</title>
        <authorList>
            <person name="Tarlachkov S.V."/>
            <person name="Kudryakova I.V."/>
            <person name="Afoshin A.S."/>
            <person name="Leontyevskaya E.A."/>
            <person name="Leontyevskaya N.V."/>
        </authorList>
    </citation>
    <scope>NUCLEOTIDE SEQUENCE [LARGE SCALE GENOMIC DNA]</scope>
    <source>
        <strain evidence="2 3">10.1.1</strain>
    </source>
</reference>
<evidence type="ECO:0000313" key="3">
    <source>
        <dbReference type="Proteomes" id="UP000829194"/>
    </source>
</evidence>
<accession>A0ABY3XB79</accession>
<gene>
    <name evidence="2" type="ORF">MOV92_22550</name>
</gene>
<keyword evidence="1" id="KW-0472">Membrane</keyword>
<organism evidence="2 3">
    <name type="scientific">Lysobacter gummosus</name>
    <dbReference type="NCBI Taxonomy" id="262324"/>
    <lineage>
        <taxon>Bacteria</taxon>
        <taxon>Pseudomonadati</taxon>
        <taxon>Pseudomonadota</taxon>
        <taxon>Gammaproteobacteria</taxon>
        <taxon>Lysobacterales</taxon>
        <taxon>Lysobacteraceae</taxon>
        <taxon>Lysobacter</taxon>
    </lineage>
</organism>
<name>A0ABY3XB79_9GAMM</name>
<evidence type="ECO:0000256" key="1">
    <source>
        <dbReference type="SAM" id="Phobius"/>
    </source>
</evidence>
<dbReference type="Proteomes" id="UP000829194">
    <property type="component" value="Chromosome"/>
</dbReference>
<sequence length="147" mass="16653">MDASIVTALAALGGSLLGGLTTFASTWLSHRYEQRRERISLEITKRETLYGNFIDEATRLEMDAFEHDVVSLSSTSQLLSLLNRIRLIASDEVVETAEAAVDQIARIYMADNKTLRELYADRQQSEKSQSIFNSFGQACRKELQMWK</sequence>
<dbReference type="EMBL" id="CP093547">
    <property type="protein sequence ID" value="UNP29215.1"/>
    <property type="molecule type" value="Genomic_DNA"/>
</dbReference>
<evidence type="ECO:0000313" key="2">
    <source>
        <dbReference type="EMBL" id="UNP29215.1"/>
    </source>
</evidence>